<protein>
    <submittedName>
        <fullName evidence="1">Uncharacterized protein</fullName>
    </submittedName>
</protein>
<accession>A0ACC0CBB2</accession>
<evidence type="ECO:0000313" key="1">
    <source>
        <dbReference type="EMBL" id="KAI5682172.1"/>
    </source>
</evidence>
<organism evidence="1 2">
    <name type="scientific">Catharanthus roseus</name>
    <name type="common">Madagascar periwinkle</name>
    <name type="synonym">Vinca rosea</name>
    <dbReference type="NCBI Taxonomy" id="4058"/>
    <lineage>
        <taxon>Eukaryota</taxon>
        <taxon>Viridiplantae</taxon>
        <taxon>Streptophyta</taxon>
        <taxon>Embryophyta</taxon>
        <taxon>Tracheophyta</taxon>
        <taxon>Spermatophyta</taxon>
        <taxon>Magnoliopsida</taxon>
        <taxon>eudicotyledons</taxon>
        <taxon>Gunneridae</taxon>
        <taxon>Pentapetalae</taxon>
        <taxon>asterids</taxon>
        <taxon>lamiids</taxon>
        <taxon>Gentianales</taxon>
        <taxon>Apocynaceae</taxon>
        <taxon>Rauvolfioideae</taxon>
        <taxon>Vinceae</taxon>
        <taxon>Catharanthinae</taxon>
        <taxon>Catharanthus</taxon>
    </lineage>
</organism>
<dbReference type="EMBL" id="CM044701">
    <property type="protein sequence ID" value="KAI5682172.1"/>
    <property type="molecule type" value="Genomic_DNA"/>
</dbReference>
<proteinExistence type="predicted"/>
<gene>
    <name evidence="1" type="ORF">M9H77_03400</name>
</gene>
<dbReference type="Proteomes" id="UP001060085">
    <property type="component" value="Linkage Group LG01"/>
</dbReference>
<evidence type="ECO:0000313" key="2">
    <source>
        <dbReference type="Proteomes" id="UP001060085"/>
    </source>
</evidence>
<name>A0ACC0CBB2_CATRO</name>
<keyword evidence="2" id="KW-1185">Reference proteome</keyword>
<reference evidence="2" key="1">
    <citation type="journal article" date="2023" name="Nat. Plants">
        <title>Single-cell RNA sequencing provides a high-resolution roadmap for understanding the multicellular compartmentation of specialized metabolism.</title>
        <authorList>
            <person name="Sun S."/>
            <person name="Shen X."/>
            <person name="Li Y."/>
            <person name="Li Y."/>
            <person name="Wang S."/>
            <person name="Li R."/>
            <person name="Zhang H."/>
            <person name="Shen G."/>
            <person name="Guo B."/>
            <person name="Wei J."/>
            <person name="Xu J."/>
            <person name="St-Pierre B."/>
            <person name="Chen S."/>
            <person name="Sun C."/>
        </authorList>
    </citation>
    <scope>NUCLEOTIDE SEQUENCE [LARGE SCALE GENOMIC DNA]</scope>
</reference>
<comment type="caution">
    <text evidence="1">The sequence shown here is derived from an EMBL/GenBank/DDBJ whole genome shotgun (WGS) entry which is preliminary data.</text>
</comment>
<sequence length="131" mass="14900">MGGGTAEPATMAWWLGAQQAHRWRQKMGEAFVQSELYVLLHQQKGEWVDTRSDQFWAKYQELKANAECLHIENGLPILTDEQLMFEAAGGNTVTTERWGGTSSSSSFPSVSFTVANEACIKRERRLWQYIQ</sequence>